<sequence>MTVLSKIVRTVAVIFIIPALVFGAYIIAHGHLSPGGGFQGGAIIATSIILLLVAFGEKAFKKAFGEKFLSSLESIALLGLIALAFLGMQSTFFKNFLANARGLFGEAVGFGVNPGMLNTAGVIPLMNFLIGL</sequence>
<dbReference type="InterPro" id="IPR050622">
    <property type="entry name" value="CPA3_antiporter_subunitB"/>
</dbReference>
<evidence type="ECO:0000256" key="6">
    <source>
        <dbReference type="SAM" id="Phobius"/>
    </source>
</evidence>
<evidence type="ECO:0000259" key="7">
    <source>
        <dbReference type="Pfam" id="PF04039"/>
    </source>
</evidence>
<evidence type="ECO:0000256" key="5">
    <source>
        <dbReference type="ARBA" id="ARBA00023136"/>
    </source>
</evidence>
<keyword evidence="2" id="KW-1003">Cell membrane</keyword>
<reference evidence="8" key="1">
    <citation type="journal article" date="2014" name="Front. Microbiol.">
        <title>High frequency of phylogenetically diverse reductive dehalogenase-homologous genes in deep subseafloor sedimentary metagenomes.</title>
        <authorList>
            <person name="Kawai M."/>
            <person name="Futagami T."/>
            <person name="Toyoda A."/>
            <person name="Takaki Y."/>
            <person name="Nishi S."/>
            <person name="Hori S."/>
            <person name="Arai W."/>
            <person name="Tsubouchi T."/>
            <person name="Morono Y."/>
            <person name="Uchiyama I."/>
            <person name="Ito T."/>
            <person name="Fujiyama A."/>
            <person name="Inagaki F."/>
            <person name="Takami H."/>
        </authorList>
    </citation>
    <scope>NUCLEOTIDE SEQUENCE</scope>
    <source>
        <strain evidence="8">Expedition CK06-06</strain>
    </source>
</reference>
<evidence type="ECO:0000256" key="4">
    <source>
        <dbReference type="ARBA" id="ARBA00022989"/>
    </source>
</evidence>
<dbReference type="PANTHER" id="PTHR33932:SF4">
    <property type="entry name" value="NA(+)_H(+) ANTIPORTER SUBUNIT B"/>
    <property type="match status" value="1"/>
</dbReference>
<comment type="caution">
    <text evidence="8">The sequence shown here is derived from an EMBL/GenBank/DDBJ whole genome shotgun (WGS) entry which is preliminary data.</text>
</comment>
<proteinExistence type="predicted"/>
<feature type="transmembrane region" description="Helical" evidence="6">
    <location>
        <begin position="68"/>
        <end position="88"/>
    </location>
</feature>
<evidence type="ECO:0000256" key="2">
    <source>
        <dbReference type="ARBA" id="ARBA00022475"/>
    </source>
</evidence>
<dbReference type="AlphaFoldDB" id="X0YYJ0"/>
<feature type="transmembrane region" description="Helical" evidence="6">
    <location>
        <begin position="12"/>
        <end position="32"/>
    </location>
</feature>
<accession>X0YYJ0</accession>
<dbReference type="GO" id="GO:0005886">
    <property type="term" value="C:plasma membrane"/>
    <property type="evidence" value="ECO:0007669"/>
    <property type="project" value="UniProtKB-SubCell"/>
</dbReference>
<keyword evidence="3 6" id="KW-0812">Transmembrane</keyword>
<comment type="subcellular location">
    <subcellularLocation>
        <location evidence="1">Cell membrane</location>
        <topology evidence="1">Multi-pass membrane protein</topology>
    </subcellularLocation>
</comment>
<feature type="transmembrane region" description="Helical" evidence="6">
    <location>
        <begin position="108"/>
        <end position="130"/>
    </location>
</feature>
<feature type="domain" description="Na+/H+ antiporter MnhB subunit-related protein" evidence="7">
    <location>
        <begin position="7"/>
        <end position="132"/>
    </location>
</feature>
<keyword evidence="5 6" id="KW-0472">Membrane</keyword>
<dbReference type="NCBIfam" id="NF006248">
    <property type="entry name" value="PRK08386.1"/>
    <property type="match status" value="1"/>
</dbReference>
<dbReference type="Pfam" id="PF04039">
    <property type="entry name" value="MnhB"/>
    <property type="match status" value="1"/>
</dbReference>
<keyword evidence="4 6" id="KW-1133">Transmembrane helix</keyword>
<protein>
    <recommendedName>
        <fullName evidence="7">Na+/H+ antiporter MnhB subunit-related protein domain-containing protein</fullName>
    </recommendedName>
</protein>
<organism evidence="8">
    <name type="scientific">marine sediment metagenome</name>
    <dbReference type="NCBI Taxonomy" id="412755"/>
    <lineage>
        <taxon>unclassified sequences</taxon>
        <taxon>metagenomes</taxon>
        <taxon>ecological metagenomes</taxon>
    </lineage>
</organism>
<dbReference type="PANTHER" id="PTHR33932">
    <property type="entry name" value="NA(+)/H(+) ANTIPORTER SUBUNIT B"/>
    <property type="match status" value="1"/>
</dbReference>
<evidence type="ECO:0000313" key="8">
    <source>
        <dbReference type="EMBL" id="GAG41571.1"/>
    </source>
</evidence>
<evidence type="ECO:0000256" key="1">
    <source>
        <dbReference type="ARBA" id="ARBA00004651"/>
    </source>
</evidence>
<feature type="non-terminal residue" evidence="8">
    <location>
        <position position="132"/>
    </location>
</feature>
<dbReference type="InterPro" id="IPR007182">
    <property type="entry name" value="MnhB"/>
</dbReference>
<evidence type="ECO:0000256" key="3">
    <source>
        <dbReference type="ARBA" id="ARBA00022692"/>
    </source>
</evidence>
<feature type="transmembrane region" description="Helical" evidence="6">
    <location>
        <begin position="38"/>
        <end position="56"/>
    </location>
</feature>
<name>X0YYJ0_9ZZZZ</name>
<dbReference type="EMBL" id="BARS01043737">
    <property type="protein sequence ID" value="GAG41571.1"/>
    <property type="molecule type" value="Genomic_DNA"/>
</dbReference>
<gene>
    <name evidence="8" type="ORF">S01H1_66169</name>
</gene>